<dbReference type="PANTHER" id="PTHR45931">
    <property type="entry name" value="SI:CH211-59O9.10"/>
    <property type="match status" value="1"/>
</dbReference>
<dbReference type="GO" id="GO:0008270">
    <property type="term" value="F:zinc ion binding"/>
    <property type="evidence" value="ECO:0007669"/>
    <property type="project" value="UniProtKB-KW"/>
</dbReference>
<dbReference type="GO" id="GO:0006511">
    <property type="term" value="P:ubiquitin-dependent protein catabolic process"/>
    <property type="evidence" value="ECO:0007669"/>
    <property type="project" value="TreeGrafter"/>
</dbReference>
<dbReference type="SMART" id="SM00184">
    <property type="entry name" value="RING"/>
    <property type="match status" value="1"/>
</dbReference>
<evidence type="ECO:0000313" key="10">
    <source>
        <dbReference type="EMBL" id="OIT06491.1"/>
    </source>
</evidence>
<dbReference type="EC" id="2.3.2.27" evidence="2"/>
<evidence type="ECO:0000259" key="9">
    <source>
        <dbReference type="PROSITE" id="PS50089"/>
    </source>
</evidence>
<dbReference type="PANTHER" id="PTHR45931:SF3">
    <property type="entry name" value="RING ZINC FINGER-CONTAINING PROTEIN"/>
    <property type="match status" value="1"/>
</dbReference>
<keyword evidence="3" id="KW-0808">Transferase</keyword>
<evidence type="ECO:0000256" key="1">
    <source>
        <dbReference type="ARBA" id="ARBA00000900"/>
    </source>
</evidence>
<dbReference type="GO" id="GO:0005634">
    <property type="term" value="C:nucleus"/>
    <property type="evidence" value="ECO:0007669"/>
    <property type="project" value="TreeGrafter"/>
</dbReference>
<dbReference type="Gramene" id="OIT06491">
    <property type="protein sequence ID" value="OIT06491"/>
    <property type="gene ID" value="A4A49_07629"/>
</dbReference>
<keyword evidence="11" id="KW-1185">Reference proteome</keyword>
<dbReference type="SMR" id="A0A1J6J6H9"/>
<dbReference type="Proteomes" id="UP000187609">
    <property type="component" value="Unassembled WGS sequence"/>
</dbReference>
<gene>
    <name evidence="10" type="ORF">A4A49_07629</name>
</gene>
<keyword evidence="7" id="KW-0862">Zinc</keyword>
<dbReference type="STRING" id="49451.A0A1J6J6H9"/>
<keyword evidence="6" id="KW-0833">Ubl conjugation pathway</keyword>
<dbReference type="GO" id="GO:0016567">
    <property type="term" value="P:protein ubiquitination"/>
    <property type="evidence" value="ECO:0007669"/>
    <property type="project" value="UniProtKB-ARBA"/>
</dbReference>
<evidence type="ECO:0000256" key="2">
    <source>
        <dbReference type="ARBA" id="ARBA00012483"/>
    </source>
</evidence>
<keyword evidence="5 8" id="KW-0863">Zinc-finger</keyword>
<comment type="caution">
    <text evidence="10">The sequence shown here is derived from an EMBL/GenBank/DDBJ whole genome shotgun (WGS) entry which is preliminary data.</text>
</comment>
<dbReference type="OMA" id="DVGNWDF"/>
<protein>
    <recommendedName>
        <fullName evidence="2">RING-type E3 ubiquitin transferase</fullName>
        <ecNumber evidence="2">2.3.2.27</ecNumber>
    </recommendedName>
</protein>
<dbReference type="InterPro" id="IPR001841">
    <property type="entry name" value="Znf_RING"/>
</dbReference>
<proteinExistence type="predicted"/>
<evidence type="ECO:0000256" key="4">
    <source>
        <dbReference type="ARBA" id="ARBA00022723"/>
    </source>
</evidence>
<dbReference type="FunFam" id="3.30.40.10:FF:000127">
    <property type="entry name" value="E3 ubiquitin-protein ligase RNF181"/>
    <property type="match status" value="1"/>
</dbReference>
<feature type="domain" description="RING-type" evidence="9">
    <location>
        <begin position="91"/>
        <end position="132"/>
    </location>
</feature>
<keyword evidence="4" id="KW-0479">Metal-binding</keyword>
<dbReference type="KEGG" id="nau:109223007"/>
<dbReference type="Gene3D" id="3.30.40.10">
    <property type="entry name" value="Zinc/RING finger domain, C3HC4 (zinc finger)"/>
    <property type="match status" value="1"/>
</dbReference>
<dbReference type="EMBL" id="MJEQ01037184">
    <property type="protein sequence ID" value="OIT06491.1"/>
    <property type="molecule type" value="Genomic_DNA"/>
</dbReference>
<dbReference type="SUPFAM" id="SSF57850">
    <property type="entry name" value="RING/U-box"/>
    <property type="match status" value="1"/>
</dbReference>
<dbReference type="Pfam" id="PF13639">
    <property type="entry name" value="zf-RING_2"/>
    <property type="match status" value="1"/>
</dbReference>
<evidence type="ECO:0000313" key="11">
    <source>
        <dbReference type="Proteomes" id="UP000187609"/>
    </source>
</evidence>
<organism evidence="10 11">
    <name type="scientific">Nicotiana attenuata</name>
    <name type="common">Coyote tobacco</name>
    <dbReference type="NCBI Taxonomy" id="49451"/>
    <lineage>
        <taxon>Eukaryota</taxon>
        <taxon>Viridiplantae</taxon>
        <taxon>Streptophyta</taxon>
        <taxon>Embryophyta</taxon>
        <taxon>Tracheophyta</taxon>
        <taxon>Spermatophyta</taxon>
        <taxon>Magnoliopsida</taxon>
        <taxon>eudicotyledons</taxon>
        <taxon>Gunneridae</taxon>
        <taxon>Pentapetalae</taxon>
        <taxon>asterids</taxon>
        <taxon>lamiids</taxon>
        <taxon>Solanales</taxon>
        <taxon>Solanaceae</taxon>
        <taxon>Nicotianoideae</taxon>
        <taxon>Nicotianeae</taxon>
        <taxon>Nicotiana</taxon>
    </lineage>
</organism>
<dbReference type="InterPro" id="IPR013083">
    <property type="entry name" value="Znf_RING/FYVE/PHD"/>
</dbReference>
<dbReference type="PROSITE" id="PS50089">
    <property type="entry name" value="ZF_RING_2"/>
    <property type="match status" value="1"/>
</dbReference>
<dbReference type="AlphaFoldDB" id="A0A1J6J6H9"/>
<evidence type="ECO:0000256" key="7">
    <source>
        <dbReference type="ARBA" id="ARBA00022833"/>
    </source>
</evidence>
<evidence type="ECO:0000256" key="6">
    <source>
        <dbReference type="ARBA" id="ARBA00022786"/>
    </source>
</evidence>
<evidence type="ECO:0000256" key="8">
    <source>
        <dbReference type="PROSITE-ProRule" id="PRU00175"/>
    </source>
</evidence>
<accession>A0A1J6J6H9</accession>
<reference evidence="10" key="1">
    <citation type="submission" date="2016-11" db="EMBL/GenBank/DDBJ databases">
        <title>The genome of Nicotiana attenuata.</title>
        <authorList>
            <person name="Xu S."/>
            <person name="Brockmoeller T."/>
            <person name="Gaquerel E."/>
            <person name="Navarro A."/>
            <person name="Kuhl H."/>
            <person name="Gase K."/>
            <person name="Ling Z."/>
            <person name="Zhou W."/>
            <person name="Kreitzer C."/>
            <person name="Stanke M."/>
            <person name="Tang H."/>
            <person name="Lyons E."/>
            <person name="Pandey P."/>
            <person name="Pandey S.P."/>
            <person name="Timmermann B."/>
            <person name="Baldwin I.T."/>
        </authorList>
    </citation>
    <scope>NUCLEOTIDE SEQUENCE [LARGE SCALE GENOMIC DNA]</scope>
    <source>
        <strain evidence="10">UT</strain>
    </source>
</reference>
<sequence length="181" mass="20070">MDPLSTDAAMLSLPSLEDLTSTNARSIILPYIIHFSATSPPPEHPLEVRVMVDATNRSITFIEVKEAPLPATKTSIESMPVVLVFEQGTECAICLLEFEDGDEAKEMPCRHKFHSNCVTKWLGINGSCPICRCKMPIESAEDEVMFTFDVIVNHDVGNWDFDLESDFGDESAAKDMVIDSK</sequence>
<evidence type="ECO:0000256" key="5">
    <source>
        <dbReference type="ARBA" id="ARBA00022771"/>
    </source>
</evidence>
<dbReference type="InterPro" id="IPR051834">
    <property type="entry name" value="RING_finger_E3_ligase"/>
</dbReference>
<dbReference type="OrthoDB" id="8062037at2759"/>
<comment type="catalytic activity">
    <reaction evidence="1">
        <text>S-ubiquitinyl-[E2 ubiquitin-conjugating enzyme]-L-cysteine + [acceptor protein]-L-lysine = [E2 ubiquitin-conjugating enzyme]-L-cysteine + N(6)-ubiquitinyl-[acceptor protein]-L-lysine.</text>
        <dbReference type="EC" id="2.3.2.27"/>
    </reaction>
</comment>
<dbReference type="GO" id="GO:0061630">
    <property type="term" value="F:ubiquitin protein ligase activity"/>
    <property type="evidence" value="ECO:0007669"/>
    <property type="project" value="UniProtKB-EC"/>
</dbReference>
<name>A0A1J6J6H9_NICAT</name>
<evidence type="ECO:0000256" key="3">
    <source>
        <dbReference type="ARBA" id="ARBA00022679"/>
    </source>
</evidence>